<proteinExistence type="predicted"/>
<dbReference type="GeneID" id="18933670"/>
<feature type="region of interest" description="Disordered" evidence="1">
    <location>
        <begin position="60"/>
        <end position="106"/>
    </location>
</feature>
<dbReference type="AlphaFoldDB" id="F4RHG5"/>
<dbReference type="RefSeq" id="XP_007408558.1">
    <property type="nucleotide sequence ID" value="XM_007408496.1"/>
</dbReference>
<accession>F4RHG5</accession>
<evidence type="ECO:0000313" key="2">
    <source>
        <dbReference type="EMBL" id="EGG08360.1"/>
    </source>
</evidence>
<dbReference type="InParanoid" id="F4RHG5"/>
<sequence length="137" mass="14689">MPLTLGSHATALGAQHILCSCPQLGCSQKMIEYMGQVHQGQLFSRTSYPSHLAAINRLLEATTPLPTPSNQPSPPNQPPTFGQPYTLMASTPNHPVASTSHAPPQPTFPPIGAAMPSGPTNDLEMIKTKELFWYLGT</sequence>
<protein>
    <submittedName>
        <fullName evidence="2">Uncharacterized protein</fullName>
    </submittedName>
</protein>
<dbReference type="VEuPathDB" id="FungiDB:MELLADRAFT_84941"/>
<dbReference type="EMBL" id="GL883101">
    <property type="protein sequence ID" value="EGG08360.1"/>
    <property type="molecule type" value="Genomic_DNA"/>
</dbReference>
<evidence type="ECO:0000313" key="3">
    <source>
        <dbReference type="Proteomes" id="UP000001072"/>
    </source>
</evidence>
<gene>
    <name evidence="2" type="ORF">MELLADRAFT_84941</name>
</gene>
<dbReference type="KEGG" id="mlr:MELLADRAFT_84941"/>
<feature type="compositionally biased region" description="Polar residues" evidence="1">
    <location>
        <begin position="88"/>
        <end position="102"/>
    </location>
</feature>
<keyword evidence="3" id="KW-1185">Reference proteome</keyword>
<dbReference type="HOGENOM" id="CLU_1865545_0_0_1"/>
<name>F4RHG5_MELLP</name>
<dbReference type="Proteomes" id="UP000001072">
    <property type="component" value="Unassembled WGS sequence"/>
</dbReference>
<evidence type="ECO:0000256" key="1">
    <source>
        <dbReference type="SAM" id="MobiDB-lite"/>
    </source>
</evidence>
<organism evidence="3">
    <name type="scientific">Melampsora larici-populina (strain 98AG31 / pathotype 3-4-7)</name>
    <name type="common">Poplar leaf rust fungus</name>
    <dbReference type="NCBI Taxonomy" id="747676"/>
    <lineage>
        <taxon>Eukaryota</taxon>
        <taxon>Fungi</taxon>
        <taxon>Dikarya</taxon>
        <taxon>Basidiomycota</taxon>
        <taxon>Pucciniomycotina</taxon>
        <taxon>Pucciniomycetes</taxon>
        <taxon>Pucciniales</taxon>
        <taxon>Melampsoraceae</taxon>
        <taxon>Melampsora</taxon>
    </lineage>
</organism>
<reference evidence="3" key="1">
    <citation type="journal article" date="2011" name="Proc. Natl. Acad. Sci. U.S.A.">
        <title>Obligate biotrophy features unraveled by the genomic analysis of rust fungi.</title>
        <authorList>
            <person name="Duplessis S."/>
            <person name="Cuomo C.A."/>
            <person name="Lin Y.-C."/>
            <person name="Aerts A."/>
            <person name="Tisserant E."/>
            <person name="Veneault-Fourrey C."/>
            <person name="Joly D.L."/>
            <person name="Hacquard S."/>
            <person name="Amselem J."/>
            <person name="Cantarel B.L."/>
            <person name="Chiu R."/>
            <person name="Coutinho P.M."/>
            <person name="Feau N."/>
            <person name="Field M."/>
            <person name="Frey P."/>
            <person name="Gelhaye E."/>
            <person name="Goldberg J."/>
            <person name="Grabherr M.G."/>
            <person name="Kodira C.D."/>
            <person name="Kohler A."/>
            <person name="Kuees U."/>
            <person name="Lindquist E.A."/>
            <person name="Lucas S.M."/>
            <person name="Mago R."/>
            <person name="Mauceli E."/>
            <person name="Morin E."/>
            <person name="Murat C."/>
            <person name="Pangilinan J.L."/>
            <person name="Park R."/>
            <person name="Pearson M."/>
            <person name="Quesneville H."/>
            <person name="Rouhier N."/>
            <person name="Sakthikumar S."/>
            <person name="Salamov A.A."/>
            <person name="Schmutz J."/>
            <person name="Selles B."/>
            <person name="Shapiro H."/>
            <person name="Tanguay P."/>
            <person name="Tuskan G.A."/>
            <person name="Henrissat B."/>
            <person name="Van de Peer Y."/>
            <person name="Rouze P."/>
            <person name="Ellis J.G."/>
            <person name="Dodds P.N."/>
            <person name="Schein J.E."/>
            <person name="Zhong S."/>
            <person name="Hamelin R.C."/>
            <person name="Grigoriev I.V."/>
            <person name="Szabo L.J."/>
            <person name="Martin F."/>
        </authorList>
    </citation>
    <scope>NUCLEOTIDE SEQUENCE [LARGE SCALE GENOMIC DNA]</scope>
    <source>
        <strain evidence="3">98AG31 / pathotype 3-4-7</strain>
    </source>
</reference>
<feature type="compositionally biased region" description="Pro residues" evidence="1">
    <location>
        <begin position="65"/>
        <end position="78"/>
    </location>
</feature>